<accession>A0ACB0IVK3</accession>
<evidence type="ECO:0000313" key="2">
    <source>
        <dbReference type="Proteomes" id="UP001177021"/>
    </source>
</evidence>
<protein>
    <submittedName>
        <fullName evidence="1">Uncharacterized protein</fullName>
    </submittedName>
</protein>
<evidence type="ECO:0000313" key="1">
    <source>
        <dbReference type="EMBL" id="CAJ2636075.1"/>
    </source>
</evidence>
<name>A0ACB0IVK3_TRIPR</name>
<gene>
    <name evidence="1" type="ORF">MILVUS5_LOCUS6640</name>
</gene>
<dbReference type="EMBL" id="CASHSV030000002">
    <property type="protein sequence ID" value="CAJ2636075.1"/>
    <property type="molecule type" value="Genomic_DNA"/>
</dbReference>
<proteinExistence type="predicted"/>
<comment type="caution">
    <text evidence="1">The sequence shown here is derived from an EMBL/GenBank/DDBJ whole genome shotgun (WGS) entry which is preliminary data.</text>
</comment>
<organism evidence="1 2">
    <name type="scientific">Trifolium pratense</name>
    <name type="common">Red clover</name>
    <dbReference type="NCBI Taxonomy" id="57577"/>
    <lineage>
        <taxon>Eukaryota</taxon>
        <taxon>Viridiplantae</taxon>
        <taxon>Streptophyta</taxon>
        <taxon>Embryophyta</taxon>
        <taxon>Tracheophyta</taxon>
        <taxon>Spermatophyta</taxon>
        <taxon>Magnoliopsida</taxon>
        <taxon>eudicotyledons</taxon>
        <taxon>Gunneridae</taxon>
        <taxon>Pentapetalae</taxon>
        <taxon>rosids</taxon>
        <taxon>fabids</taxon>
        <taxon>Fabales</taxon>
        <taxon>Fabaceae</taxon>
        <taxon>Papilionoideae</taxon>
        <taxon>50 kb inversion clade</taxon>
        <taxon>NPAAA clade</taxon>
        <taxon>Hologalegina</taxon>
        <taxon>IRL clade</taxon>
        <taxon>Trifolieae</taxon>
        <taxon>Trifolium</taxon>
    </lineage>
</organism>
<keyword evidence="2" id="KW-1185">Reference proteome</keyword>
<sequence>MSGIEEVVVVDMENSEEERIRRSRIRRLKKKAINASCRFTHSLKKTRGNRKIDYRFPIEDVRDEQEESAVFQLRHRLIHMPPNHDHYHTLLRFLKARDFNIEKTIQMWEEMVIWRKQYGTDTILQDFDFEELEEVLQYYPQGYHGVDKEGHPVYIERLGKAYPSRLMRITTMDRYLKYHVQEFERALHEKFPACSISSKRWISSTTTILDVHGLGMKNFSPTAANLLAAITKIDNSYYPETLHRMYIVNAGPGFRKMLWPAAQKFLDAKTIAKIQVLEPKSLSKLHDIIDSSQLPDFLGGSCKCPGEGGCLRSSKGPWNDPSIMKFVGNVEETFVRQILKVSNEQQKIDHFQTHLQKERSSDMPTAEFWSEITESCSPIRQRKLTLPSLASSHEEVRVSDSHHSCNDNTSTEKMLKSDQFQFARERSLQNGDTGNTTSFTCRENSKGTSVRNWFGLVKEKVGRTNFLSASSMLIYLFQRLDIFFHSLKLEFWRTSNDIVVEHNISNHTEDVETQSKEDHILPCIQQRLQRLEKAFTELSHRPADIPIEKEKMLMSSLDRIKSVEFDLENTKRVLHDTVMKQVEITQLLENLKTSKYKQRRVFC</sequence>
<reference evidence="1" key="1">
    <citation type="submission" date="2023-10" db="EMBL/GenBank/DDBJ databases">
        <authorList>
            <person name="Rodriguez Cubillos JULIANA M."/>
            <person name="De Vega J."/>
        </authorList>
    </citation>
    <scope>NUCLEOTIDE SEQUENCE</scope>
</reference>
<dbReference type="Proteomes" id="UP001177021">
    <property type="component" value="Unassembled WGS sequence"/>
</dbReference>